<name>A0A512B4V8_9BACT</name>
<comment type="caution">
    <text evidence="1">The sequence shown here is derived from an EMBL/GenBank/DDBJ whole genome shotgun (WGS) entry which is preliminary data.</text>
</comment>
<gene>
    <name evidence="1" type="ORF">AAE02nite_46770</name>
</gene>
<evidence type="ECO:0008006" key="3">
    <source>
        <dbReference type="Google" id="ProtNLM"/>
    </source>
</evidence>
<dbReference type="AlphaFoldDB" id="A0A512B4V8"/>
<dbReference type="OrthoDB" id="262374at2"/>
<protein>
    <recommendedName>
        <fullName evidence="3">DUF3137 domain-containing protein</fullName>
    </recommendedName>
</protein>
<evidence type="ECO:0000313" key="1">
    <source>
        <dbReference type="EMBL" id="GEO07013.1"/>
    </source>
</evidence>
<dbReference type="RefSeq" id="WP_146904313.1">
    <property type="nucleotide sequence ID" value="NZ_BJYS01000048.1"/>
</dbReference>
<dbReference type="Proteomes" id="UP000321532">
    <property type="component" value="Unassembled WGS sequence"/>
</dbReference>
<sequence>MQEERHIYGQNEDEVWQQLAQDLNQNPDLLQYQAIIHQQNKEITLDIDIDLGGGFEGGFATTIFSAPFRNPDGFRFALHEESFFDDLGKFFGMQDVEIGYPEFDERIIVKTTDESRVRTILTDDTTRSTLAGLKDFTFEIVLPDDGDTEGSDSRLELIIEEGITDPVRLRQLYHIFFGTLNLIDPFSL</sequence>
<organism evidence="1 2">
    <name type="scientific">Adhaeribacter aerolatus</name>
    <dbReference type="NCBI Taxonomy" id="670289"/>
    <lineage>
        <taxon>Bacteria</taxon>
        <taxon>Pseudomonadati</taxon>
        <taxon>Bacteroidota</taxon>
        <taxon>Cytophagia</taxon>
        <taxon>Cytophagales</taxon>
        <taxon>Hymenobacteraceae</taxon>
        <taxon>Adhaeribacter</taxon>
    </lineage>
</organism>
<keyword evidence="2" id="KW-1185">Reference proteome</keyword>
<proteinExistence type="predicted"/>
<evidence type="ECO:0000313" key="2">
    <source>
        <dbReference type="Proteomes" id="UP000321532"/>
    </source>
</evidence>
<dbReference type="EMBL" id="BJYS01000048">
    <property type="protein sequence ID" value="GEO07013.1"/>
    <property type="molecule type" value="Genomic_DNA"/>
</dbReference>
<reference evidence="1 2" key="1">
    <citation type="submission" date="2019-07" db="EMBL/GenBank/DDBJ databases">
        <title>Whole genome shotgun sequence of Adhaeribacter aerolatus NBRC 106133.</title>
        <authorList>
            <person name="Hosoyama A."/>
            <person name="Uohara A."/>
            <person name="Ohji S."/>
            <person name="Ichikawa N."/>
        </authorList>
    </citation>
    <scope>NUCLEOTIDE SEQUENCE [LARGE SCALE GENOMIC DNA]</scope>
    <source>
        <strain evidence="1 2">NBRC 106133</strain>
    </source>
</reference>
<accession>A0A512B4V8</accession>